<gene>
    <name evidence="5" type="ORF">Y88_3071</name>
</gene>
<dbReference type="STRING" id="983920.Y88_3071"/>
<dbReference type="EMBL" id="AEWJ01000054">
    <property type="protein sequence ID" value="EGD57745.1"/>
    <property type="molecule type" value="Genomic_DNA"/>
</dbReference>
<feature type="transmembrane region" description="Helical" evidence="3">
    <location>
        <begin position="13"/>
        <end position="33"/>
    </location>
</feature>
<dbReference type="eggNOG" id="COG4977">
    <property type="taxonomic scope" value="Bacteria"/>
</dbReference>
<name>F1ZCH3_9SPHN</name>
<dbReference type="InterPro" id="IPR009057">
    <property type="entry name" value="Homeodomain-like_sf"/>
</dbReference>
<dbReference type="InterPro" id="IPR002818">
    <property type="entry name" value="DJ-1/PfpI"/>
</dbReference>
<dbReference type="RefSeq" id="WP_008070949.1">
    <property type="nucleotide sequence ID" value="NZ_AQWK01000008.1"/>
</dbReference>
<keyword evidence="3" id="KW-0812">Transmembrane</keyword>
<evidence type="ECO:0000313" key="6">
    <source>
        <dbReference type="Proteomes" id="UP000004728"/>
    </source>
</evidence>
<dbReference type="InParanoid" id="F1ZCH3"/>
<dbReference type="SUPFAM" id="SSF46689">
    <property type="entry name" value="Homeodomain-like"/>
    <property type="match status" value="2"/>
</dbReference>
<dbReference type="Gene3D" id="1.10.10.60">
    <property type="entry name" value="Homeodomain-like"/>
    <property type="match status" value="1"/>
</dbReference>
<dbReference type="HOGENOM" id="CLU_000445_59_0_5"/>
<dbReference type="PANTHER" id="PTHR43130:SF3">
    <property type="entry name" value="HTH-TYPE TRANSCRIPTIONAL REGULATOR RV1931C"/>
    <property type="match status" value="1"/>
</dbReference>
<dbReference type="Pfam" id="PF01965">
    <property type="entry name" value="DJ-1_PfpI"/>
    <property type="match status" value="1"/>
</dbReference>
<dbReference type="InterPro" id="IPR018060">
    <property type="entry name" value="HTH_AraC"/>
</dbReference>
<keyword evidence="1" id="KW-0805">Transcription regulation</keyword>
<keyword evidence="6" id="KW-1185">Reference proteome</keyword>
<protein>
    <submittedName>
        <fullName evidence="5">Transcriptional regulator, AraC family</fullName>
    </submittedName>
</protein>
<dbReference type="PROSITE" id="PS01124">
    <property type="entry name" value="HTH_ARAC_FAMILY_2"/>
    <property type="match status" value="1"/>
</dbReference>
<evidence type="ECO:0000256" key="1">
    <source>
        <dbReference type="ARBA" id="ARBA00023015"/>
    </source>
</evidence>
<dbReference type="CDD" id="cd03136">
    <property type="entry name" value="GATase1_AraC_ArgR_like"/>
    <property type="match status" value="1"/>
</dbReference>
<dbReference type="Pfam" id="PF12833">
    <property type="entry name" value="HTH_18"/>
    <property type="match status" value="1"/>
</dbReference>
<dbReference type="GO" id="GO:0043565">
    <property type="term" value="F:sequence-specific DNA binding"/>
    <property type="evidence" value="ECO:0007669"/>
    <property type="project" value="InterPro"/>
</dbReference>
<keyword evidence="2" id="KW-0804">Transcription</keyword>
<feature type="domain" description="HTH araC/xylS-type" evidence="4">
    <location>
        <begin position="220"/>
        <end position="318"/>
    </location>
</feature>
<dbReference type="SMART" id="SM00342">
    <property type="entry name" value="HTH_ARAC"/>
    <property type="match status" value="1"/>
</dbReference>
<keyword evidence="3" id="KW-0472">Membrane</keyword>
<dbReference type="Gene3D" id="3.40.50.880">
    <property type="match status" value="1"/>
</dbReference>
<evidence type="ECO:0000256" key="2">
    <source>
        <dbReference type="ARBA" id="ARBA00023163"/>
    </source>
</evidence>
<dbReference type="InterPro" id="IPR029062">
    <property type="entry name" value="Class_I_gatase-like"/>
</dbReference>
<accession>F1ZCH3</accession>
<dbReference type="SUPFAM" id="SSF52317">
    <property type="entry name" value="Class I glutamine amidotransferase-like"/>
    <property type="match status" value="1"/>
</dbReference>
<evidence type="ECO:0000313" key="5">
    <source>
        <dbReference type="EMBL" id="EGD57745.1"/>
    </source>
</evidence>
<organism evidence="5 6">
    <name type="scientific">Novosphingobium nitrogenifigens DSM 19370</name>
    <dbReference type="NCBI Taxonomy" id="983920"/>
    <lineage>
        <taxon>Bacteria</taxon>
        <taxon>Pseudomonadati</taxon>
        <taxon>Pseudomonadota</taxon>
        <taxon>Alphaproteobacteria</taxon>
        <taxon>Sphingomonadales</taxon>
        <taxon>Sphingomonadaceae</taxon>
        <taxon>Novosphingobium</taxon>
    </lineage>
</organism>
<reference evidence="5 6" key="1">
    <citation type="journal article" date="2012" name="J. Bacteriol.">
        <title>Draft Genome Sequence of Novosphingobium nitrogenifigens Y88T.</title>
        <authorList>
            <person name="Strabala T.J."/>
            <person name="Macdonald L."/>
            <person name="Liu V."/>
            <person name="Smit A.M."/>
        </authorList>
    </citation>
    <scope>NUCLEOTIDE SEQUENCE [LARGE SCALE GENOMIC DNA]</scope>
    <source>
        <strain evidence="5 6">DSM 19370</strain>
    </source>
</reference>
<dbReference type="InterPro" id="IPR052158">
    <property type="entry name" value="INH-QAR"/>
</dbReference>
<dbReference type="OrthoDB" id="186587at2"/>
<dbReference type="PANTHER" id="PTHR43130">
    <property type="entry name" value="ARAC-FAMILY TRANSCRIPTIONAL REGULATOR"/>
    <property type="match status" value="1"/>
</dbReference>
<dbReference type="GO" id="GO:0003700">
    <property type="term" value="F:DNA-binding transcription factor activity"/>
    <property type="evidence" value="ECO:0007669"/>
    <property type="project" value="InterPro"/>
</dbReference>
<dbReference type="AlphaFoldDB" id="F1ZCH3"/>
<keyword evidence="3" id="KW-1133">Transmembrane helix</keyword>
<evidence type="ECO:0000259" key="4">
    <source>
        <dbReference type="PROSITE" id="PS01124"/>
    </source>
</evidence>
<dbReference type="Proteomes" id="UP000004728">
    <property type="component" value="Unassembled WGS sequence"/>
</dbReference>
<evidence type="ECO:0000256" key="3">
    <source>
        <dbReference type="SAM" id="Phobius"/>
    </source>
</evidence>
<comment type="caution">
    <text evidence="5">The sequence shown here is derived from an EMBL/GenBank/DDBJ whole genome shotgun (WGS) entry which is preliminary data.</text>
</comment>
<proteinExistence type="predicted"/>
<sequence>MSAAFAPLEQETYSFYLVPGFSAMAFVAAMEPLRVANRLAQKPVFGWRLFSPDGAAVEASCGLKVAVDGPLDENAATLILCAGFEPRRAINRPLVAALRRMARKGVVLGALDTGAYLLAEAGLIGDAPVTLHWEAVPAFREDYPDVRVTEELFCLGDRLFTCAGGTAAIDMMLERISRRQGPALARAVSEQFIHSRIRSREERQRLDLVTRIGTSDPRLVSVIGRMETEIESPRPLEDLALDVGITRRQMERLFLAQFGLGPAAYYRNLRLERARTFLKETSLPLIEVAVATGFSSKSAMTRAYLQKFGRPPSAERGRWKAPPARLLHPA</sequence>